<comment type="caution">
    <text evidence="2">The sequence shown here is derived from an EMBL/GenBank/DDBJ whole genome shotgun (WGS) entry which is preliminary data.</text>
</comment>
<evidence type="ECO:0000313" key="2">
    <source>
        <dbReference type="EMBL" id="NYG58806.1"/>
    </source>
</evidence>
<evidence type="ECO:0000256" key="1">
    <source>
        <dbReference type="SAM" id="MobiDB-lite"/>
    </source>
</evidence>
<evidence type="ECO:0008006" key="4">
    <source>
        <dbReference type="Google" id="ProtNLM"/>
    </source>
</evidence>
<accession>A0A7Y9RY46</accession>
<reference evidence="2 3" key="1">
    <citation type="submission" date="2020-07" db="EMBL/GenBank/DDBJ databases">
        <title>Sequencing the genomes of 1000 actinobacteria strains.</title>
        <authorList>
            <person name="Klenk H.-P."/>
        </authorList>
    </citation>
    <scope>NUCLEOTIDE SEQUENCE [LARGE SCALE GENOMIC DNA]</scope>
    <source>
        <strain evidence="2 3">DSM 23819</strain>
    </source>
</reference>
<sequence length="304" mass="32488">MSRSLPRSSALQAGLAALLVIGVLLLLVVAGHNRQESTQDSGQESSVVPARELEDSMTSIASDKLFETVTAAQRAAGTWFVISASEQDGQSMAPSVQEISLEGDQPAIRTSFDSGLGTIEALYVGEQFYIKGFTGKEKPWWKVSTDDTASRLIQSLTPYADPTEFLSSMTSPKKFEIIGVEEIEALQAKPGGDIEGESAAKVKTVHYRMQIEALGEKAPGTGEGATGETPSAGTPMQMDMWVDAQDRPVRVETVVSSQGQRLTTRLYYGLYGEPVTIDVPRSQEVTTEPPAELAKALKGSGAGN</sequence>
<proteinExistence type="predicted"/>
<keyword evidence="3" id="KW-1185">Reference proteome</keyword>
<dbReference type="RefSeq" id="WP_179501932.1">
    <property type="nucleotide sequence ID" value="NZ_JACCAA010000001.1"/>
</dbReference>
<gene>
    <name evidence="2" type="ORF">BJ980_001729</name>
</gene>
<evidence type="ECO:0000313" key="3">
    <source>
        <dbReference type="Proteomes" id="UP000540656"/>
    </source>
</evidence>
<dbReference type="EMBL" id="JACCAA010000001">
    <property type="protein sequence ID" value="NYG58806.1"/>
    <property type="molecule type" value="Genomic_DNA"/>
</dbReference>
<feature type="region of interest" description="Disordered" evidence="1">
    <location>
        <begin position="283"/>
        <end position="304"/>
    </location>
</feature>
<protein>
    <recommendedName>
        <fullName evidence="4">LppX_LprAFG lipoprotein</fullName>
    </recommendedName>
</protein>
<dbReference type="Proteomes" id="UP000540656">
    <property type="component" value="Unassembled WGS sequence"/>
</dbReference>
<organism evidence="2 3">
    <name type="scientific">Nocardioides daedukensis</name>
    <dbReference type="NCBI Taxonomy" id="634462"/>
    <lineage>
        <taxon>Bacteria</taxon>
        <taxon>Bacillati</taxon>
        <taxon>Actinomycetota</taxon>
        <taxon>Actinomycetes</taxon>
        <taxon>Propionibacteriales</taxon>
        <taxon>Nocardioidaceae</taxon>
        <taxon>Nocardioides</taxon>
    </lineage>
</organism>
<dbReference type="AlphaFoldDB" id="A0A7Y9RY46"/>
<name>A0A7Y9RY46_9ACTN</name>
<dbReference type="Gene3D" id="2.50.20.20">
    <property type="match status" value="1"/>
</dbReference>